<gene>
    <name evidence="3" type="primary">NLP7</name>
</gene>
<dbReference type="InterPro" id="IPR000270">
    <property type="entry name" value="PB1_dom"/>
</dbReference>
<dbReference type="SUPFAM" id="SSF54277">
    <property type="entry name" value="CAD &amp; PB1 domains"/>
    <property type="match status" value="1"/>
</dbReference>
<proteinExistence type="evidence at transcript level"/>
<dbReference type="SMART" id="SM00666">
    <property type="entry name" value="PB1"/>
    <property type="match status" value="1"/>
</dbReference>
<dbReference type="InterPro" id="IPR045012">
    <property type="entry name" value="NLP"/>
</dbReference>
<dbReference type="AlphaFoldDB" id="A0A1B0T6V4"/>
<accession>A0A1B0T6V4</accession>
<feature type="non-terminal residue" evidence="3">
    <location>
        <position position="569"/>
    </location>
</feature>
<feature type="domain" description="PB1" evidence="2">
    <location>
        <begin position="486"/>
        <end position="568"/>
    </location>
</feature>
<evidence type="ECO:0000313" key="3">
    <source>
        <dbReference type="EMBL" id="ALF46617.1"/>
    </source>
</evidence>
<dbReference type="EMBL" id="KT253072">
    <property type="protein sequence ID" value="ALF46617.1"/>
    <property type="molecule type" value="mRNA"/>
</dbReference>
<dbReference type="PROSITE" id="PS51745">
    <property type="entry name" value="PB1"/>
    <property type="match status" value="1"/>
</dbReference>
<reference evidence="3" key="1">
    <citation type="submission" date="2015-07" db="EMBL/GenBank/DDBJ databases">
        <title>Phylogenetic and Transcription Analysis of Chrysanthemum NLP Transcription Factors.</title>
        <authorList>
            <person name="Song A."/>
        </authorList>
    </citation>
    <scope>NUCLEOTIDE SEQUENCE</scope>
</reference>
<dbReference type="PANTHER" id="PTHR32002:SF35">
    <property type="entry name" value="PROTEIN NLP6"/>
    <property type="match status" value="1"/>
</dbReference>
<name>A0A1B0T6V4_CHRMO</name>
<dbReference type="PANTHER" id="PTHR32002">
    <property type="entry name" value="PROTEIN NLP8"/>
    <property type="match status" value="1"/>
</dbReference>
<dbReference type="Pfam" id="PF00564">
    <property type="entry name" value="PB1"/>
    <property type="match status" value="1"/>
</dbReference>
<dbReference type="Gene3D" id="3.10.20.90">
    <property type="entry name" value="Phosphatidylinositol 3-kinase Catalytic Subunit, Chain A, domain 1"/>
    <property type="match status" value="1"/>
</dbReference>
<feature type="region of interest" description="Disordered" evidence="1">
    <location>
        <begin position="1"/>
        <end position="26"/>
    </location>
</feature>
<evidence type="ECO:0000259" key="2">
    <source>
        <dbReference type="PROSITE" id="PS51745"/>
    </source>
</evidence>
<dbReference type="InterPro" id="IPR053793">
    <property type="entry name" value="PB1-like"/>
</dbReference>
<dbReference type="InterPro" id="IPR055081">
    <property type="entry name" value="NLP1-9_GAF"/>
</dbReference>
<sequence>MDLFGRSQSVSSESKEKSSYSGSHSVFSTDQKTDLLWSKVSLERPTDSFFGESRYLTRLWVSRNEEPLDKLYRAEIVPRIRAVLKLLAFREQHVLVQFWSPRVTGRHQLLTTLDQPFGLGVANEELCFYRRDSERNTFLVDKDDEKDVSPPARVFRQGLPEWTSDITNYLPKHFPQYDSAIRCNLHGYLALPVFDSTTRLCAGVLELLMSSKNSSYAFEVQQVHKALKTQNLTISQVFDSTTPKVPTECRQDELVKIFGILKSVCDTHNLPFAQTWAVSPSTSFVSHDKIIKECCSSFDTICTGKVCMSTAGLPFEVRDLLKWKFKDECRVRHLDKSKGFVGRALESRGSCFWEDLTKLNEEEYPLVHYARIYRVSSCLAIFLHSVETNNDYVLEFHLPLGTKDGRFVQDVVETLKQMIPVDSGFVLGDTSPMDWSDSESTVTNVSDQGSSTNVSTGKRCATMFIDDEETSSPLKKLKIDFDLVPSVPVKVTFVQSAINFRLPVPLKLVDLETEVAQRLNLEGKRPRLKYKDEDDDLILLACDADLRDLLRYSASNNTTTIKLIITVGR</sequence>
<protein>
    <submittedName>
        <fullName evidence="3">NIN-like protein</fullName>
    </submittedName>
</protein>
<dbReference type="GO" id="GO:0003700">
    <property type="term" value="F:DNA-binding transcription factor activity"/>
    <property type="evidence" value="ECO:0007669"/>
    <property type="project" value="InterPro"/>
</dbReference>
<evidence type="ECO:0000256" key="1">
    <source>
        <dbReference type="SAM" id="MobiDB-lite"/>
    </source>
</evidence>
<dbReference type="Pfam" id="PF22922">
    <property type="entry name" value="GAF_NLP"/>
    <property type="match status" value="1"/>
</dbReference>
<organism evidence="3">
    <name type="scientific">Chrysanthemum morifolium</name>
    <name type="common">Florist's daisy</name>
    <name type="synonym">Dendranthema grandiflorum</name>
    <dbReference type="NCBI Taxonomy" id="41568"/>
    <lineage>
        <taxon>Eukaryota</taxon>
        <taxon>Viridiplantae</taxon>
        <taxon>Streptophyta</taxon>
        <taxon>Embryophyta</taxon>
        <taxon>Tracheophyta</taxon>
        <taxon>Spermatophyta</taxon>
        <taxon>Magnoliopsida</taxon>
        <taxon>eudicotyledons</taxon>
        <taxon>Gunneridae</taxon>
        <taxon>Pentapetalae</taxon>
        <taxon>asterids</taxon>
        <taxon>campanulids</taxon>
        <taxon>Asterales</taxon>
        <taxon>Asteraceae</taxon>
        <taxon>Asteroideae</taxon>
        <taxon>Anthemideae</taxon>
        <taxon>Artemisiinae</taxon>
        <taxon>Chrysanthemum</taxon>
    </lineage>
</organism>